<keyword evidence="3" id="KW-1185">Reference proteome</keyword>
<sequence>MLAVNFLRDILGLGFGSITERARARAKLPKLLVGQVQYVHFFFFFFFFFNARKSLYEYPRLIEITAGGYVGLGESSQYPLFKNLTSGLAQAMIGGRHGRHEHITRATQGTLLLSLSFAISSFPLLFLPLKRVFRHGGEQLYEDPNVP</sequence>
<comment type="caution">
    <text evidence="2">The sequence shown here is derived from an EMBL/GenBank/DDBJ whole genome shotgun (WGS) entry which is preliminary data.</text>
</comment>
<evidence type="ECO:0000256" key="1">
    <source>
        <dbReference type="SAM" id="Phobius"/>
    </source>
</evidence>
<dbReference type="AlphaFoldDB" id="A0AAW2FKD4"/>
<evidence type="ECO:0000313" key="2">
    <source>
        <dbReference type="EMBL" id="KAL0115489.1"/>
    </source>
</evidence>
<gene>
    <name evidence="2" type="ORF">PUN28_010777</name>
</gene>
<reference evidence="2 3" key="1">
    <citation type="submission" date="2023-03" db="EMBL/GenBank/DDBJ databases">
        <title>High recombination rates correlate with genetic variation in Cardiocondyla obscurior ants.</title>
        <authorList>
            <person name="Errbii M."/>
        </authorList>
    </citation>
    <scope>NUCLEOTIDE SEQUENCE [LARGE SCALE GENOMIC DNA]</scope>
    <source>
        <strain evidence="2">Alpha-2009</strain>
        <tissue evidence="2">Whole body</tissue>
    </source>
</reference>
<accession>A0AAW2FKD4</accession>
<organism evidence="2 3">
    <name type="scientific">Cardiocondyla obscurior</name>
    <dbReference type="NCBI Taxonomy" id="286306"/>
    <lineage>
        <taxon>Eukaryota</taxon>
        <taxon>Metazoa</taxon>
        <taxon>Ecdysozoa</taxon>
        <taxon>Arthropoda</taxon>
        <taxon>Hexapoda</taxon>
        <taxon>Insecta</taxon>
        <taxon>Pterygota</taxon>
        <taxon>Neoptera</taxon>
        <taxon>Endopterygota</taxon>
        <taxon>Hymenoptera</taxon>
        <taxon>Apocrita</taxon>
        <taxon>Aculeata</taxon>
        <taxon>Formicoidea</taxon>
        <taxon>Formicidae</taxon>
        <taxon>Myrmicinae</taxon>
        <taxon>Cardiocondyla</taxon>
    </lineage>
</organism>
<feature type="transmembrane region" description="Helical" evidence="1">
    <location>
        <begin position="31"/>
        <end position="49"/>
    </location>
</feature>
<keyword evidence="1" id="KW-0812">Transmembrane</keyword>
<name>A0AAW2FKD4_9HYME</name>
<proteinExistence type="predicted"/>
<keyword evidence="1" id="KW-0472">Membrane</keyword>
<dbReference type="EMBL" id="JADYXP020000010">
    <property type="protein sequence ID" value="KAL0115489.1"/>
    <property type="molecule type" value="Genomic_DNA"/>
</dbReference>
<keyword evidence="1" id="KW-1133">Transmembrane helix</keyword>
<dbReference type="Proteomes" id="UP001430953">
    <property type="component" value="Unassembled WGS sequence"/>
</dbReference>
<feature type="transmembrane region" description="Helical" evidence="1">
    <location>
        <begin position="111"/>
        <end position="129"/>
    </location>
</feature>
<protein>
    <submittedName>
        <fullName evidence="2">Uncharacterized protein</fullName>
    </submittedName>
</protein>
<evidence type="ECO:0000313" key="3">
    <source>
        <dbReference type="Proteomes" id="UP001430953"/>
    </source>
</evidence>